<evidence type="ECO:0000313" key="8">
    <source>
        <dbReference type="Proteomes" id="UP001597094"/>
    </source>
</evidence>
<dbReference type="InterPro" id="IPR014284">
    <property type="entry name" value="RNA_pol_sigma-70_dom"/>
</dbReference>
<comment type="similarity">
    <text evidence="1">Belongs to the sigma-70 factor family. ECF subfamily.</text>
</comment>
<proteinExistence type="inferred from homology"/>
<dbReference type="Proteomes" id="UP001597094">
    <property type="component" value="Unassembled WGS sequence"/>
</dbReference>
<dbReference type="InterPro" id="IPR007627">
    <property type="entry name" value="RNA_pol_sigma70_r2"/>
</dbReference>
<dbReference type="PANTHER" id="PTHR43133">
    <property type="entry name" value="RNA POLYMERASE ECF-TYPE SIGMA FACTO"/>
    <property type="match status" value="1"/>
</dbReference>
<dbReference type="InterPro" id="IPR039425">
    <property type="entry name" value="RNA_pol_sigma-70-like"/>
</dbReference>
<gene>
    <name evidence="7" type="ORF">ACFQ2O_08900</name>
</gene>
<evidence type="ECO:0000256" key="4">
    <source>
        <dbReference type="ARBA" id="ARBA00023163"/>
    </source>
</evidence>
<evidence type="ECO:0000259" key="6">
    <source>
        <dbReference type="Pfam" id="PF08281"/>
    </source>
</evidence>
<feature type="domain" description="RNA polymerase sigma factor 70 region 4 type 2" evidence="6">
    <location>
        <begin position="102"/>
        <end position="152"/>
    </location>
</feature>
<protein>
    <submittedName>
        <fullName evidence="7">RNA polymerase sigma factor</fullName>
    </submittedName>
</protein>
<evidence type="ECO:0000256" key="3">
    <source>
        <dbReference type="ARBA" id="ARBA00023082"/>
    </source>
</evidence>
<dbReference type="InterPro" id="IPR036388">
    <property type="entry name" value="WH-like_DNA-bd_sf"/>
</dbReference>
<feature type="domain" description="RNA polymerase sigma-70 region 2" evidence="5">
    <location>
        <begin position="10"/>
        <end position="76"/>
    </location>
</feature>
<name>A0ABW3SS07_9BACT</name>
<evidence type="ECO:0000256" key="1">
    <source>
        <dbReference type="ARBA" id="ARBA00010641"/>
    </source>
</evidence>
<accession>A0ABW3SS07</accession>
<keyword evidence="3" id="KW-0731">Sigma factor</keyword>
<keyword evidence="4" id="KW-0804">Transcription</keyword>
<dbReference type="InterPro" id="IPR013324">
    <property type="entry name" value="RNA_pol_sigma_r3/r4-like"/>
</dbReference>
<evidence type="ECO:0000313" key="7">
    <source>
        <dbReference type="EMBL" id="MFD1186320.1"/>
    </source>
</evidence>
<dbReference type="SUPFAM" id="SSF88946">
    <property type="entry name" value="Sigma2 domain of RNA polymerase sigma factors"/>
    <property type="match status" value="1"/>
</dbReference>
<evidence type="ECO:0000259" key="5">
    <source>
        <dbReference type="Pfam" id="PF04542"/>
    </source>
</evidence>
<dbReference type="Gene3D" id="1.10.1740.10">
    <property type="match status" value="1"/>
</dbReference>
<dbReference type="PANTHER" id="PTHR43133:SF45">
    <property type="entry name" value="RNA POLYMERASE ECF-TYPE SIGMA FACTOR"/>
    <property type="match status" value="1"/>
</dbReference>
<sequence>MTIDFYNRFIRQNAGIINKICRAYTDTEEDYEDYFQEVCLQLWRSHSFFEDKSAVSTWVYRVALNVCLTYFKQEKKRPKTAALQELSMAATETDTAEVEQLQALYTAIKQLKEIDRAIIILYLEDKSYKEIADILGIKVNHVGVKVNRIKNTLKQLIHG</sequence>
<keyword evidence="2" id="KW-0805">Transcription regulation</keyword>
<dbReference type="CDD" id="cd06171">
    <property type="entry name" value="Sigma70_r4"/>
    <property type="match status" value="1"/>
</dbReference>
<dbReference type="Pfam" id="PF04542">
    <property type="entry name" value="Sigma70_r2"/>
    <property type="match status" value="1"/>
</dbReference>
<organism evidence="7 8">
    <name type="scientific">Pontibacter rugosus</name>
    <dbReference type="NCBI Taxonomy" id="1745966"/>
    <lineage>
        <taxon>Bacteria</taxon>
        <taxon>Pseudomonadati</taxon>
        <taxon>Bacteroidota</taxon>
        <taxon>Cytophagia</taxon>
        <taxon>Cytophagales</taxon>
        <taxon>Hymenobacteraceae</taxon>
        <taxon>Pontibacter</taxon>
    </lineage>
</organism>
<dbReference type="EMBL" id="JBHTLD010000062">
    <property type="protein sequence ID" value="MFD1186320.1"/>
    <property type="molecule type" value="Genomic_DNA"/>
</dbReference>
<evidence type="ECO:0000256" key="2">
    <source>
        <dbReference type="ARBA" id="ARBA00023015"/>
    </source>
</evidence>
<dbReference type="RefSeq" id="WP_377525916.1">
    <property type="nucleotide sequence ID" value="NZ_JBHTLD010000062.1"/>
</dbReference>
<dbReference type="InterPro" id="IPR013249">
    <property type="entry name" value="RNA_pol_sigma70_r4_t2"/>
</dbReference>
<dbReference type="Pfam" id="PF08281">
    <property type="entry name" value="Sigma70_r4_2"/>
    <property type="match status" value="1"/>
</dbReference>
<dbReference type="Gene3D" id="1.10.10.10">
    <property type="entry name" value="Winged helix-like DNA-binding domain superfamily/Winged helix DNA-binding domain"/>
    <property type="match status" value="1"/>
</dbReference>
<dbReference type="InterPro" id="IPR013325">
    <property type="entry name" value="RNA_pol_sigma_r2"/>
</dbReference>
<comment type="caution">
    <text evidence="7">The sequence shown here is derived from an EMBL/GenBank/DDBJ whole genome shotgun (WGS) entry which is preliminary data.</text>
</comment>
<dbReference type="NCBIfam" id="TIGR02937">
    <property type="entry name" value="sigma70-ECF"/>
    <property type="match status" value="1"/>
</dbReference>
<dbReference type="SUPFAM" id="SSF88659">
    <property type="entry name" value="Sigma3 and sigma4 domains of RNA polymerase sigma factors"/>
    <property type="match status" value="1"/>
</dbReference>
<reference evidence="8" key="1">
    <citation type="journal article" date="2019" name="Int. J. Syst. Evol. Microbiol.">
        <title>The Global Catalogue of Microorganisms (GCM) 10K type strain sequencing project: providing services to taxonomists for standard genome sequencing and annotation.</title>
        <authorList>
            <consortium name="The Broad Institute Genomics Platform"/>
            <consortium name="The Broad Institute Genome Sequencing Center for Infectious Disease"/>
            <person name="Wu L."/>
            <person name="Ma J."/>
        </authorList>
    </citation>
    <scope>NUCLEOTIDE SEQUENCE [LARGE SCALE GENOMIC DNA]</scope>
    <source>
        <strain evidence="8">JCM 31319</strain>
    </source>
</reference>
<keyword evidence="8" id="KW-1185">Reference proteome</keyword>